<evidence type="ECO:0000259" key="20">
    <source>
        <dbReference type="PROSITE" id="PS51194"/>
    </source>
</evidence>
<keyword evidence="13" id="KW-0238">DNA-binding</keyword>
<proteinExistence type="inferred from homology"/>
<keyword evidence="9" id="KW-0378">Hydrolase</keyword>
<dbReference type="GO" id="GO:0016817">
    <property type="term" value="F:hydrolase activity, acting on acid anhydrides"/>
    <property type="evidence" value="ECO:0007669"/>
    <property type="project" value="InterPro"/>
</dbReference>
<keyword evidence="11" id="KW-0067">ATP-binding</keyword>
<comment type="subcellular location">
    <subcellularLocation>
        <location evidence="2">Membrane</location>
        <topology evidence="2">Multi-pass membrane protein</topology>
    </subcellularLocation>
    <subcellularLocation>
        <location evidence="1">Nucleus</location>
    </subcellularLocation>
</comment>
<comment type="caution">
    <text evidence="21">The sequence shown here is derived from an EMBL/GenBank/DDBJ whole genome shotgun (WGS) entry which is preliminary data.</text>
</comment>
<dbReference type="eggNOG" id="KOG0390">
    <property type="taxonomic scope" value="Eukaryota"/>
</dbReference>
<dbReference type="InterPro" id="IPR038718">
    <property type="entry name" value="SNF2-like_sf"/>
</dbReference>
<evidence type="ECO:0000259" key="19">
    <source>
        <dbReference type="PROSITE" id="PS51192"/>
    </source>
</evidence>
<dbReference type="Pfam" id="PF08658">
    <property type="entry name" value="Rad54_N"/>
    <property type="match status" value="1"/>
</dbReference>
<dbReference type="Pfam" id="PF00176">
    <property type="entry name" value="SNF2-rel_dom"/>
    <property type="match status" value="1"/>
</dbReference>
<dbReference type="InterPro" id="IPR001650">
    <property type="entry name" value="Helicase_C-like"/>
</dbReference>
<gene>
    <name evidence="21" type="ORF">JL09_g3422</name>
</gene>
<evidence type="ECO:0000256" key="9">
    <source>
        <dbReference type="ARBA" id="ARBA00022801"/>
    </source>
</evidence>
<dbReference type="Gene3D" id="3.40.50.10810">
    <property type="entry name" value="Tandem AAA-ATPase domain"/>
    <property type="match status" value="1"/>
</dbReference>
<dbReference type="GO" id="GO:0007131">
    <property type="term" value="P:reciprocal meiotic recombination"/>
    <property type="evidence" value="ECO:0007669"/>
    <property type="project" value="TreeGrafter"/>
</dbReference>
<feature type="region of interest" description="Disordered" evidence="17">
    <location>
        <begin position="747"/>
        <end position="772"/>
    </location>
</feature>
<evidence type="ECO:0000256" key="10">
    <source>
        <dbReference type="ARBA" id="ARBA00022806"/>
    </source>
</evidence>
<dbReference type="Pfam" id="PF00271">
    <property type="entry name" value="Helicase_C"/>
    <property type="match status" value="1"/>
</dbReference>
<dbReference type="InterPro" id="IPR049730">
    <property type="entry name" value="SNF2/RAD54-like_C"/>
</dbReference>
<feature type="domain" description="Helicase C-terminal" evidence="20">
    <location>
        <begin position="1167"/>
        <end position="1320"/>
    </location>
</feature>
<feature type="region of interest" description="Disordered" evidence="17">
    <location>
        <begin position="595"/>
        <end position="647"/>
    </location>
</feature>
<feature type="transmembrane region" description="Helical" evidence="18">
    <location>
        <begin position="123"/>
        <end position="148"/>
    </location>
</feature>
<feature type="compositionally biased region" description="Low complexity" evidence="17">
    <location>
        <begin position="605"/>
        <end position="616"/>
    </location>
</feature>
<evidence type="ECO:0000256" key="15">
    <source>
        <dbReference type="ARBA" id="ARBA00023204"/>
    </source>
</evidence>
<dbReference type="VEuPathDB" id="FungiDB:C5L36_0C05160"/>
<dbReference type="SMART" id="SM00490">
    <property type="entry name" value="HELICc"/>
    <property type="match status" value="1"/>
</dbReference>
<keyword evidence="6 18" id="KW-0812">Transmembrane</keyword>
<evidence type="ECO:0000256" key="11">
    <source>
        <dbReference type="ARBA" id="ARBA00022840"/>
    </source>
</evidence>
<sequence length="1406" mass="157813">MSGNAPLLTCEQVGLLPSTEQCAFVHQQCSNHPGLVNSFTLYYCIGTSETARHWVGIPILVLLLLALFGSIGLVTGNCLVPNLNAITVHLRIPENISGLTLLAFANGSPDIISTYTSFKTGNVMLAFGEIIGAAYFINTVVIGSIFLIKPFDIVPHSTDGQIDFPEHRLSVYNARGTYLRDVSFFIVAVLILIYCVQDGMLTRTEMMALISIYLGYVTIIVTWQWYFKKEMDRIRIDHRARSMYNENVLVPPRIDERIEIEDTFNYNPQIIRNLEFETILSGLTAHRKYGIYVDNSGVPYTDNDNLANEDININSNEVDLIEPPRKSLVHSVLDIMMLPFVKLFRHSIPILTSSDYEGEYKPALTKLMELLTSLVISPIIVTQTFFPQVSLLWKVLMIILAISGGYFAYHNLIKSSNPSAVVKCMISLLGVFASVSWVSIIASEIISILTLISSLTFIKPSTLGITIFALGNSVGDLISCIVITKMGYPLMALAACIGGPLLNILMGLGISGLFSVDDKIEISTSVSITMCLMGLLFNLSVVLMVITPTSMGKVDFKNYKAKPKEPVYVSTALGTGAGLNPTLKRRRIQTEPSVLLKPFKPPISRPSTRDISSSSTLNGRAVRKARLRGPKSYAEGTLPGDSKDSDTLYLDENSYGQYTQKRKNALHPRLVLGDSDKNMNTLVKKFVVPLKDKPEEWQARPRAPPPLGNRKKIYFPPRALHDPLGELAIVLYDPTVDVIPELKEEEEKAMAEEKAKRETSKQASPVPELSQRPSRFKLYNKKSLNELLGISSNEEDLKTKFPNVPVVIDPKLAKILRPHQREGVKFLYRCCAGLVDARGHGCIMADEMGLGKTLQCITLMWTLLKQGPRGKRTIEKCIVVCPSSLVKNWANEIDKWLGKGVLNSLAIDGKSQKGSGIGDAVENWALATGKGIVSPVLIISYETLRRNIDRLQNCEVGLVLADEGHRLKNGDSLTFNSLNSINCLRRVILSGTPIQNDLSEYFSLLNFANPGLLGNKAEFRKNYELDILRSRDSEATEKEKQKGDTKLKELKELVQKFIIRRTNDILSKYLPVKYEYVIFCGLSDLQKQLYHHFITSPDIKKLLKGLHSQPLKAIGLLKKLCNHPNLLTLPEDIEGSEDLIPDDYRDDRNNTGRNREIQTWHSGKFLMLERFLFKINKETDDKIVVISNYTQTLDLVEKLCRQHRFGSLRLDGTMNINKRQKLVDRFNNPDGKEFVFLLSSKAGGCGINLIGANRLVLMDPDWNPASDQQALARVWRDGQKKNCFIYRLISTGTIEEKIFQRQSAKMQLSSCVVDSADDVERLFSTDNLKQLFQFNTKTICETHDTFKCKRCDADGRQRIKPTTMLYGDATTWNHINHGNLDQNEDFLIQNESQYNTVDFAFQYISH</sequence>
<dbReference type="FunFam" id="3.40.50.300:FF:000332">
    <property type="entry name" value="DNA repair and recombination protein RAD54-like"/>
    <property type="match status" value="1"/>
</dbReference>
<comment type="similarity">
    <text evidence="3">Belongs to the SNF2/RAD54 helicase family.</text>
</comment>
<dbReference type="InterPro" id="IPR004837">
    <property type="entry name" value="NaCa_Exmemb"/>
</dbReference>
<dbReference type="PROSITE" id="PS51194">
    <property type="entry name" value="HELICASE_CTER"/>
    <property type="match status" value="1"/>
</dbReference>
<feature type="transmembrane region" description="Helical" evidence="18">
    <location>
        <begin position="421"/>
        <end position="442"/>
    </location>
</feature>
<keyword evidence="7" id="KW-0547">Nucleotide-binding</keyword>
<dbReference type="HOGENOM" id="CLU_253975_0_0_1"/>
<evidence type="ECO:0000256" key="14">
    <source>
        <dbReference type="ARBA" id="ARBA00023136"/>
    </source>
</evidence>
<evidence type="ECO:0000256" key="12">
    <source>
        <dbReference type="ARBA" id="ARBA00022989"/>
    </source>
</evidence>
<feature type="transmembrane region" description="Helical" evidence="18">
    <location>
        <begin position="54"/>
        <end position="74"/>
    </location>
</feature>
<feature type="transmembrane region" description="Helical" evidence="18">
    <location>
        <begin position="526"/>
        <end position="546"/>
    </location>
</feature>
<dbReference type="PANTHER" id="PTHR45629">
    <property type="entry name" value="SNF2/RAD54 FAMILY MEMBER"/>
    <property type="match status" value="1"/>
</dbReference>
<accession>A0A099NZG3</accession>
<dbReference type="PROSITE" id="PS51192">
    <property type="entry name" value="HELICASE_ATP_BIND_1"/>
    <property type="match status" value="1"/>
</dbReference>
<evidence type="ECO:0000256" key="18">
    <source>
        <dbReference type="SAM" id="Phobius"/>
    </source>
</evidence>
<comment type="similarity">
    <text evidence="4">Belongs to the Ca(2+):cation antiporter (CaCA) (TC 2.A.19) family.</text>
</comment>
<evidence type="ECO:0000256" key="16">
    <source>
        <dbReference type="ARBA" id="ARBA00023242"/>
    </source>
</evidence>
<dbReference type="Proteomes" id="UP000029867">
    <property type="component" value="Unassembled WGS sequence"/>
</dbReference>
<dbReference type="InterPro" id="IPR013967">
    <property type="entry name" value="Rad54_N"/>
</dbReference>
<organism evidence="21 22">
    <name type="scientific">Pichia kudriavzevii</name>
    <name type="common">Yeast</name>
    <name type="synonym">Issatchenkia orientalis</name>
    <dbReference type="NCBI Taxonomy" id="4909"/>
    <lineage>
        <taxon>Eukaryota</taxon>
        <taxon>Fungi</taxon>
        <taxon>Dikarya</taxon>
        <taxon>Ascomycota</taxon>
        <taxon>Saccharomycotina</taxon>
        <taxon>Pichiomycetes</taxon>
        <taxon>Pichiales</taxon>
        <taxon>Pichiaceae</taxon>
        <taxon>Pichia</taxon>
    </lineage>
</organism>
<evidence type="ECO:0000256" key="3">
    <source>
        <dbReference type="ARBA" id="ARBA00007025"/>
    </source>
</evidence>
<feature type="transmembrane region" description="Helical" evidence="18">
    <location>
        <begin position="391"/>
        <end position="409"/>
    </location>
</feature>
<dbReference type="GO" id="GO:0003677">
    <property type="term" value="F:DNA binding"/>
    <property type="evidence" value="ECO:0007669"/>
    <property type="project" value="UniProtKB-KW"/>
</dbReference>
<dbReference type="InterPro" id="IPR027417">
    <property type="entry name" value="P-loop_NTPase"/>
</dbReference>
<dbReference type="InterPro" id="IPR014001">
    <property type="entry name" value="Helicase_ATP-bd"/>
</dbReference>
<feature type="transmembrane region" description="Helical" evidence="18">
    <location>
        <begin position="206"/>
        <end position="226"/>
    </location>
</feature>
<dbReference type="GO" id="GO:0016020">
    <property type="term" value="C:membrane"/>
    <property type="evidence" value="ECO:0007669"/>
    <property type="project" value="UniProtKB-SubCell"/>
</dbReference>
<dbReference type="GO" id="GO:0005634">
    <property type="term" value="C:nucleus"/>
    <property type="evidence" value="ECO:0007669"/>
    <property type="project" value="UniProtKB-SubCell"/>
</dbReference>
<dbReference type="InterPro" id="IPR000330">
    <property type="entry name" value="SNF2_N"/>
</dbReference>
<dbReference type="GO" id="GO:0045003">
    <property type="term" value="P:double-strand break repair via synthesis-dependent strand annealing"/>
    <property type="evidence" value="ECO:0007669"/>
    <property type="project" value="TreeGrafter"/>
</dbReference>
<keyword evidence="16" id="KW-0539">Nucleus</keyword>
<evidence type="ECO:0000313" key="22">
    <source>
        <dbReference type="Proteomes" id="UP000029867"/>
    </source>
</evidence>
<dbReference type="Gene3D" id="1.20.1420.30">
    <property type="entry name" value="NCX, central ion-binding region"/>
    <property type="match status" value="2"/>
</dbReference>
<dbReference type="FunFam" id="3.40.50.10810:FF:000010">
    <property type="entry name" value="DNA repair and recombination protein RAD54-like"/>
    <property type="match status" value="1"/>
</dbReference>
<evidence type="ECO:0000256" key="4">
    <source>
        <dbReference type="ARBA" id="ARBA00008170"/>
    </source>
</evidence>
<feature type="transmembrane region" description="Helical" evidence="18">
    <location>
        <begin position="178"/>
        <end position="194"/>
    </location>
</feature>
<keyword evidence="12 18" id="KW-1133">Transmembrane helix</keyword>
<dbReference type="GO" id="GO:0015616">
    <property type="term" value="F:DNA translocase activity"/>
    <property type="evidence" value="ECO:0007669"/>
    <property type="project" value="TreeGrafter"/>
</dbReference>
<evidence type="ECO:0000256" key="6">
    <source>
        <dbReference type="ARBA" id="ARBA00022692"/>
    </source>
</evidence>
<feature type="domain" description="Helicase ATP-binding" evidence="19">
    <location>
        <begin position="833"/>
        <end position="1011"/>
    </location>
</feature>
<dbReference type="eggNOG" id="KOG2399">
    <property type="taxonomic scope" value="Eukaryota"/>
</dbReference>
<evidence type="ECO:0000256" key="2">
    <source>
        <dbReference type="ARBA" id="ARBA00004141"/>
    </source>
</evidence>
<protein>
    <recommendedName>
        <fullName evidence="23">DNA repair and recombination protein RAD54</fullName>
    </recommendedName>
</protein>
<dbReference type="GO" id="GO:0004386">
    <property type="term" value="F:helicase activity"/>
    <property type="evidence" value="ECO:0007669"/>
    <property type="project" value="UniProtKB-KW"/>
</dbReference>
<dbReference type="PANTHER" id="PTHR45629:SF7">
    <property type="entry name" value="DNA EXCISION REPAIR PROTEIN ERCC-6-RELATED"/>
    <property type="match status" value="1"/>
</dbReference>
<dbReference type="SMART" id="SM00487">
    <property type="entry name" value="DEXDc"/>
    <property type="match status" value="1"/>
</dbReference>
<keyword evidence="5" id="KW-0597">Phosphoprotein</keyword>
<reference evidence="22" key="1">
    <citation type="journal article" date="2014" name="Microb. Cell Fact.">
        <title>Exploiting Issatchenkia orientalis SD108 for succinic acid production.</title>
        <authorList>
            <person name="Xiao H."/>
            <person name="Shao Z."/>
            <person name="Jiang Y."/>
            <person name="Dole S."/>
            <person name="Zhao H."/>
        </authorList>
    </citation>
    <scope>NUCLEOTIDE SEQUENCE [LARGE SCALE GENOMIC DNA]</scope>
    <source>
        <strain evidence="22">SD108</strain>
    </source>
</reference>
<evidence type="ECO:0000256" key="8">
    <source>
        <dbReference type="ARBA" id="ARBA00022763"/>
    </source>
</evidence>
<dbReference type="CDD" id="cd18793">
    <property type="entry name" value="SF2_C_SNF"/>
    <property type="match status" value="1"/>
</dbReference>
<feature type="compositionally biased region" description="Basic and acidic residues" evidence="17">
    <location>
        <begin position="747"/>
        <end position="760"/>
    </location>
</feature>
<keyword evidence="15" id="KW-0234">DNA repair</keyword>
<dbReference type="SUPFAM" id="SSF52540">
    <property type="entry name" value="P-loop containing nucleoside triphosphate hydrolases"/>
    <property type="match status" value="2"/>
</dbReference>
<dbReference type="Pfam" id="PF01699">
    <property type="entry name" value="Na_Ca_ex"/>
    <property type="match status" value="2"/>
</dbReference>
<dbReference type="GO" id="GO:0005524">
    <property type="term" value="F:ATP binding"/>
    <property type="evidence" value="ECO:0007669"/>
    <property type="project" value="UniProtKB-KW"/>
</dbReference>
<feature type="transmembrane region" description="Helical" evidence="18">
    <location>
        <begin position="490"/>
        <end position="514"/>
    </location>
</feature>
<evidence type="ECO:0000256" key="17">
    <source>
        <dbReference type="SAM" id="MobiDB-lite"/>
    </source>
</evidence>
<dbReference type="InterPro" id="IPR044880">
    <property type="entry name" value="NCX_ion-bd_dom_sf"/>
</dbReference>
<keyword evidence="8" id="KW-0227">DNA damage</keyword>
<dbReference type="Gene3D" id="1.20.120.850">
    <property type="entry name" value="SWI2/SNF2 ATPases, N-terminal domain"/>
    <property type="match status" value="1"/>
</dbReference>
<evidence type="ECO:0000256" key="1">
    <source>
        <dbReference type="ARBA" id="ARBA00004123"/>
    </source>
</evidence>
<evidence type="ECO:0000256" key="13">
    <source>
        <dbReference type="ARBA" id="ARBA00023125"/>
    </source>
</evidence>
<evidence type="ECO:0000313" key="21">
    <source>
        <dbReference type="EMBL" id="KGK37389.1"/>
    </source>
</evidence>
<evidence type="ECO:0000256" key="7">
    <source>
        <dbReference type="ARBA" id="ARBA00022741"/>
    </source>
</evidence>
<keyword evidence="14 18" id="KW-0472">Membrane</keyword>
<evidence type="ECO:0000256" key="5">
    <source>
        <dbReference type="ARBA" id="ARBA00022553"/>
    </source>
</evidence>
<keyword evidence="10" id="KW-0347">Helicase</keyword>
<dbReference type="Gene3D" id="3.40.50.300">
    <property type="entry name" value="P-loop containing nucleotide triphosphate hydrolases"/>
    <property type="match status" value="1"/>
</dbReference>
<dbReference type="InterPro" id="IPR050496">
    <property type="entry name" value="SNF2_RAD54_helicase_repair"/>
</dbReference>
<dbReference type="EMBL" id="JQFK01000037">
    <property type="protein sequence ID" value="KGK37389.1"/>
    <property type="molecule type" value="Genomic_DNA"/>
</dbReference>
<evidence type="ECO:0008006" key="23">
    <source>
        <dbReference type="Google" id="ProtNLM"/>
    </source>
</evidence>
<dbReference type="GO" id="GO:0055085">
    <property type="term" value="P:transmembrane transport"/>
    <property type="evidence" value="ECO:0007669"/>
    <property type="project" value="InterPro"/>
</dbReference>
<name>A0A099NZG3_PICKU</name>